<dbReference type="GO" id="GO:0006508">
    <property type="term" value="P:proteolysis"/>
    <property type="evidence" value="ECO:0007669"/>
    <property type="project" value="TreeGrafter"/>
</dbReference>
<evidence type="ECO:0000256" key="8">
    <source>
        <dbReference type="RuleBase" id="RU000590"/>
    </source>
</evidence>
<dbReference type="InterPro" id="IPR052433">
    <property type="entry name" value="X-Pro_dipept-like"/>
</dbReference>
<dbReference type="OrthoDB" id="9806388at2"/>
<sequence length="487" mass="53643">MAEELTPETPEESTEEAIKQRKNGLYPGVSDELAENMKSGWADTELRDLAPIAQADKTAARRAALSARFPGERLVIPAGKLKTRSNDTEYAFRASTEYAYLTGDQTQDGVLVLEPVRAGGHKATIYLLPRSDRENGEFWLDGQGELWVGRRHSLTEAEQLLGVPAKDVRELAAELKEATGPVRAVRGHDAGIEAALTDKVTAERDEELRVYLSEARLIKDDFEVAELRKACEATARGFEDVVKVLDKAEATSERYIEGTFFLRARVEGNDIGYGSICAAGPHATTLHWVRNDGDVRSGDLLLLDAGVETTELYTADITRTLPINGRYTELQRKIYDAVYEAQEAGIAAVKPGAAYRDFHDAAQRVLAEKLVEWGLVEGPVERVLELGLQRRWTLHGTGHMLGMDVHDCAAARTEAYVDTTLAPGMCLTVEPGLYFQADDLTVPEEYRGIGVRIEDDILVTEDGNVNLSDALPRRSEEVEAWMAGLKG</sequence>
<gene>
    <name evidence="11" type="primary">pepPI</name>
    <name evidence="11" type="ORF">SGA01_53870</name>
</gene>
<dbReference type="SMART" id="SM01011">
    <property type="entry name" value="AMP_N"/>
    <property type="match status" value="1"/>
</dbReference>
<dbReference type="GO" id="GO:0070006">
    <property type="term" value="F:metalloaminopeptidase activity"/>
    <property type="evidence" value="ECO:0007669"/>
    <property type="project" value="InterPro"/>
</dbReference>
<dbReference type="Gene3D" id="3.90.230.10">
    <property type="entry name" value="Creatinase/methionine aminopeptidase superfamily"/>
    <property type="match status" value="1"/>
</dbReference>
<evidence type="ECO:0000256" key="7">
    <source>
        <dbReference type="ARBA" id="ARBA00023211"/>
    </source>
</evidence>
<dbReference type="Gene3D" id="3.40.350.10">
    <property type="entry name" value="Creatinase/prolidase N-terminal domain"/>
    <property type="match status" value="1"/>
</dbReference>
<dbReference type="PANTHER" id="PTHR43226">
    <property type="entry name" value="XAA-PRO AMINOPEPTIDASE 3"/>
    <property type="match status" value="1"/>
</dbReference>
<dbReference type="Pfam" id="PF05195">
    <property type="entry name" value="AMP_N"/>
    <property type="match status" value="1"/>
</dbReference>
<dbReference type="CDD" id="cd01087">
    <property type="entry name" value="Prolidase"/>
    <property type="match status" value="1"/>
</dbReference>
<keyword evidence="7" id="KW-0464">Manganese</keyword>
<dbReference type="PANTHER" id="PTHR43226:SF4">
    <property type="entry name" value="XAA-PRO AMINOPEPTIDASE 3"/>
    <property type="match status" value="1"/>
</dbReference>
<evidence type="ECO:0000256" key="3">
    <source>
        <dbReference type="ARBA" id="ARBA00008766"/>
    </source>
</evidence>
<dbReference type="InterPro" id="IPR000994">
    <property type="entry name" value="Pept_M24"/>
</dbReference>
<dbReference type="InterPro" id="IPR001131">
    <property type="entry name" value="Peptidase_M24B_aminopep-P_CS"/>
</dbReference>
<dbReference type="Pfam" id="PF00557">
    <property type="entry name" value="Peptidase_M24"/>
    <property type="match status" value="1"/>
</dbReference>
<protein>
    <recommendedName>
        <fullName evidence="4">Xaa-Pro aminopeptidase</fullName>
        <ecNumber evidence="4">3.4.11.9</ecNumber>
    </recommendedName>
</protein>
<evidence type="ECO:0000256" key="1">
    <source>
        <dbReference type="ARBA" id="ARBA00001424"/>
    </source>
</evidence>
<comment type="caution">
    <text evidence="11">The sequence shown here is derived from an EMBL/GenBank/DDBJ whole genome shotgun (WGS) entry which is preliminary data.</text>
</comment>
<comment type="cofactor">
    <cofactor evidence="2">
        <name>Mn(2+)</name>
        <dbReference type="ChEBI" id="CHEBI:29035"/>
    </cofactor>
</comment>
<comment type="catalytic activity">
    <reaction evidence="1">
        <text>Release of any N-terminal amino acid, including proline, that is linked to proline, even from a dipeptide or tripeptide.</text>
        <dbReference type="EC" id="3.4.11.9"/>
    </reaction>
</comment>
<feature type="region of interest" description="Disordered" evidence="9">
    <location>
        <begin position="1"/>
        <end position="26"/>
    </location>
</feature>
<keyword evidence="11" id="KW-0645">Protease</keyword>
<dbReference type="GO" id="GO:0005829">
    <property type="term" value="C:cytosol"/>
    <property type="evidence" value="ECO:0007669"/>
    <property type="project" value="TreeGrafter"/>
</dbReference>
<evidence type="ECO:0000313" key="11">
    <source>
        <dbReference type="EMBL" id="GEB59782.1"/>
    </source>
</evidence>
<organism evidence="11 12">
    <name type="scientific">Streptomyces gardneri</name>
    <dbReference type="NCBI Taxonomy" id="66892"/>
    <lineage>
        <taxon>Bacteria</taxon>
        <taxon>Bacillati</taxon>
        <taxon>Actinomycetota</taxon>
        <taxon>Actinomycetes</taxon>
        <taxon>Kitasatosporales</taxon>
        <taxon>Streptomycetaceae</taxon>
        <taxon>Streptomyces</taxon>
    </lineage>
</organism>
<dbReference type="InterPro" id="IPR029149">
    <property type="entry name" value="Creatin/AminoP/Spt16_N"/>
</dbReference>
<keyword evidence="5 8" id="KW-0479">Metal-binding</keyword>
<keyword evidence="12" id="KW-1185">Reference proteome</keyword>
<evidence type="ECO:0000313" key="12">
    <source>
        <dbReference type="Proteomes" id="UP000315226"/>
    </source>
</evidence>
<evidence type="ECO:0000256" key="5">
    <source>
        <dbReference type="ARBA" id="ARBA00022723"/>
    </source>
</evidence>
<evidence type="ECO:0000256" key="6">
    <source>
        <dbReference type="ARBA" id="ARBA00022801"/>
    </source>
</evidence>
<dbReference type="InterPro" id="IPR036005">
    <property type="entry name" value="Creatinase/aminopeptidase-like"/>
</dbReference>
<evidence type="ECO:0000256" key="4">
    <source>
        <dbReference type="ARBA" id="ARBA00012574"/>
    </source>
</evidence>
<reference evidence="11 12" key="1">
    <citation type="submission" date="2019-06" db="EMBL/GenBank/DDBJ databases">
        <title>Whole genome shotgun sequence of Streptomyces gardneri NBRC 12865.</title>
        <authorList>
            <person name="Hosoyama A."/>
            <person name="Uohara A."/>
            <person name="Ohji S."/>
            <person name="Ichikawa N."/>
        </authorList>
    </citation>
    <scope>NUCLEOTIDE SEQUENCE [LARGE SCALE GENOMIC DNA]</scope>
    <source>
        <strain evidence="11 12">NBRC 12865</strain>
    </source>
</reference>
<dbReference type="SUPFAM" id="SSF55920">
    <property type="entry name" value="Creatinase/aminopeptidase"/>
    <property type="match status" value="1"/>
</dbReference>
<dbReference type="InterPro" id="IPR007865">
    <property type="entry name" value="Aminopep_P_N"/>
</dbReference>
<keyword evidence="11" id="KW-0031">Aminopeptidase</keyword>
<dbReference type="EMBL" id="BJMN01000036">
    <property type="protein sequence ID" value="GEB59782.1"/>
    <property type="molecule type" value="Genomic_DNA"/>
</dbReference>
<dbReference type="GO" id="GO:0030145">
    <property type="term" value="F:manganese ion binding"/>
    <property type="evidence" value="ECO:0007669"/>
    <property type="project" value="InterPro"/>
</dbReference>
<evidence type="ECO:0000256" key="9">
    <source>
        <dbReference type="SAM" id="MobiDB-lite"/>
    </source>
</evidence>
<feature type="compositionally biased region" description="Acidic residues" evidence="9">
    <location>
        <begin position="1"/>
        <end position="15"/>
    </location>
</feature>
<evidence type="ECO:0000256" key="2">
    <source>
        <dbReference type="ARBA" id="ARBA00001936"/>
    </source>
</evidence>
<feature type="domain" description="Aminopeptidase P N-terminal" evidence="10">
    <location>
        <begin position="53"/>
        <end position="193"/>
    </location>
</feature>
<dbReference type="EC" id="3.4.11.9" evidence="4"/>
<comment type="similarity">
    <text evidence="3 8">Belongs to the peptidase M24B family.</text>
</comment>
<keyword evidence="6" id="KW-0378">Hydrolase</keyword>
<accession>A0A4Y3RQD7</accession>
<name>A0A4Y3RQD7_9ACTN</name>
<dbReference type="RefSeq" id="WP_141299139.1">
    <property type="nucleotide sequence ID" value="NZ_BJMN01000036.1"/>
</dbReference>
<dbReference type="Proteomes" id="UP000315226">
    <property type="component" value="Unassembled WGS sequence"/>
</dbReference>
<dbReference type="SUPFAM" id="SSF53092">
    <property type="entry name" value="Creatinase/prolidase N-terminal domain"/>
    <property type="match status" value="1"/>
</dbReference>
<evidence type="ECO:0000259" key="10">
    <source>
        <dbReference type="SMART" id="SM01011"/>
    </source>
</evidence>
<dbReference type="PROSITE" id="PS00491">
    <property type="entry name" value="PROLINE_PEPTIDASE"/>
    <property type="match status" value="1"/>
</dbReference>
<proteinExistence type="inferred from homology"/>
<dbReference type="AlphaFoldDB" id="A0A4Y3RQD7"/>